<dbReference type="EMBL" id="JARRAG010000003">
    <property type="protein sequence ID" value="MDG3008206.1"/>
    <property type="molecule type" value="Genomic_DNA"/>
</dbReference>
<dbReference type="PROSITE" id="PS50059">
    <property type="entry name" value="FKBP_PPIASE"/>
    <property type="match status" value="1"/>
</dbReference>
<feature type="compositionally biased region" description="Basic residues" evidence="6">
    <location>
        <begin position="101"/>
        <end position="115"/>
    </location>
</feature>
<name>A0ABT6FKV7_9BACT</name>
<evidence type="ECO:0000256" key="2">
    <source>
        <dbReference type="ARBA" id="ARBA00023110"/>
    </source>
</evidence>
<dbReference type="Pfam" id="PF00254">
    <property type="entry name" value="FKBP_C"/>
    <property type="match status" value="1"/>
</dbReference>
<dbReference type="InterPro" id="IPR046357">
    <property type="entry name" value="PPIase_dom_sf"/>
</dbReference>
<evidence type="ECO:0000256" key="6">
    <source>
        <dbReference type="SAM" id="MobiDB-lite"/>
    </source>
</evidence>
<accession>A0ABT6FKV7</accession>
<dbReference type="Proteomes" id="UP001216907">
    <property type="component" value="Unassembled WGS sequence"/>
</dbReference>
<comment type="caution">
    <text evidence="8">The sequence shown here is derived from an EMBL/GenBank/DDBJ whole genome shotgun (WGS) entry which is preliminary data.</text>
</comment>
<dbReference type="InterPro" id="IPR001179">
    <property type="entry name" value="PPIase_FKBP_dom"/>
</dbReference>
<protein>
    <recommendedName>
        <fullName evidence="5">Peptidyl-prolyl cis-trans isomerase</fullName>
        <ecNumber evidence="5">5.2.1.8</ecNumber>
    </recommendedName>
</protein>
<organism evidence="8 9">
    <name type="scientific">Paludisphaera mucosa</name>
    <dbReference type="NCBI Taxonomy" id="3030827"/>
    <lineage>
        <taxon>Bacteria</taxon>
        <taxon>Pseudomonadati</taxon>
        <taxon>Planctomycetota</taxon>
        <taxon>Planctomycetia</taxon>
        <taxon>Isosphaerales</taxon>
        <taxon>Isosphaeraceae</taxon>
        <taxon>Paludisphaera</taxon>
    </lineage>
</organism>
<dbReference type="Gene3D" id="3.10.50.40">
    <property type="match status" value="1"/>
</dbReference>
<keyword evidence="9" id="KW-1185">Reference proteome</keyword>
<dbReference type="SUPFAM" id="SSF54534">
    <property type="entry name" value="FKBP-like"/>
    <property type="match status" value="1"/>
</dbReference>
<proteinExistence type="inferred from homology"/>
<evidence type="ECO:0000256" key="1">
    <source>
        <dbReference type="ARBA" id="ARBA00000971"/>
    </source>
</evidence>
<evidence type="ECO:0000256" key="3">
    <source>
        <dbReference type="ARBA" id="ARBA00023235"/>
    </source>
</evidence>
<evidence type="ECO:0000256" key="5">
    <source>
        <dbReference type="RuleBase" id="RU003915"/>
    </source>
</evidence>
<evidence type="ECO:0000313" key="9">
    <source>
        <dbReference type="Proteomes" id="UP001216907"/>
    </source>
</evidence>
<dbReference type="PANTHER" id="PTHR10516:SF443">
    <property type="entry name" value="FK506-BINDING PROTEIN 59-RELATED"/>
    <property type="match status" value="1"/>
</dbReference>
<keyword evidence="2 4" id="KW-0697">Rotamase</keyword>
<dbReference type="GO" id="GO:0003755">
    <property type="term" value="F:peptidyl-prolyl cis-trans isomerase activity"/>
    <property type="evidence" value="ECO:0007669"/>
    <property type="project" value="UniProtKB-EC"/>
</dbReference>
<sequence>MLKPPRPRLTISIGGMLALVALAAVVIAYLRPAVTRIEEVKVGTGPPVRAGDAVTVHYMGTLADGTKFDSSRDRNAPSTFIVGKGGLIRGWEVGLVGMRRRNPKAHHPARGRLGTKKGPVPPNSTLDFEVELLGIRSAPSAPPGPWSP</sequence>
<dbReference type="PANTHER" id="PTHR10516">
    <property type="entry name" value="PEPTIDYL-PROLYL CIS-TRANS ISOMERASE"/>
    <property type="match status" value="1"/>
</dbReference>
<dbReference type="EC" id="5.2.1.8" evidence="5"/>
<comment type="catalytic activity">
    <reaction evidence="1 4 5">
        <text>[protein]-peptidylproline (omega=180) = [protein]-peptidylproline (omega=0)</text>
        <dbReference type="Rhea" id="RHEA:16237"/>
        <dbReference type="Rhea" id="RHEA-COMP:10747"/>
        <dbReference type="Rhea" id="RHEA-COMP:10748"/>
        <dbReference type="ChEBI" id="CHEBI:83833"/>
        <dbReference type="ChEBI" id="CHEBI:83834"/>
        <dbReference type="EC" id="5.2.1.8"/>
    </reaction>
</comment>
<keyword evidence="3 4" id="KW-0413">Isomerase</keyword>
<gene>
    <name evidence="8" type="ORF">PZE19_30940</name>
</gene>
<feature type="domain" description="PPIase FKBP-type" evidence="7">
    <location>
        <begin position="51"/>
        <end position="136"/>
    </location>
</feature>
<dbReference type="RefSeq" id="WP_277864533.1">
    <property type="nucleotide sequence ID" value="NZ_JARRAG010000003.1"/>
</dbReference>
<evidence type="ECO:0000259" key="7">
    <source>
        <dbReference type="PROSITE" id="PS50059"/>
    </source>
</evidence>
<evidence type="ECO:0000256" key="4">
    <source>
        <dbReference type="PROSITE-ProRule" id="PRU00277"/>
    </source>
</evidence>
<comment type="similarity">
    <text evidence="5">Belongs to the FKBP-type PPIase family.</text>
</comment>
<reference evidence="8 9" key="1">
    <citation type="submission" date="2023-03" db="EMBL/GenBank/DDBJ databases">
        <title>Paludisphaera mucosa sp. nov. a novel planctomycete from northern fen.</title>
        <authorList>
            <person name="Ivanova A."/>
        </authorList>
    </citation>
    <scope>NUCLEOTIDE SEQUENCE [LARGE SCALE GENOMIC DNA]</scope>
    <source>
        <strain evidence="8 9">Pla2</strain>
    </source>
</reference>
<dbReference type="InterPro" id="IPR050689">
    <property type="entry name" value="FKBP-type_PPIase"/>
</dbReference>
<feature type="region of interest" description="Disordered" evidence="6">
    <location>
        <begin position="101"/>
        <end position="123"/>
    </location>
</feature>
<evidence type="ECO:0000313" key="8">
    <source>
        <dbReference type="EMBL" id="MDG3008206.1"/>
    </source>
</evidence>